<organism evidence="1 2">
    <name type="scientific">Niastella populi</name>
    <dbReference type="NCBI Taxonomy" id="550983"/>
    <lineage>
        <taxon>Bacteria</taxon>
        <taxon>Pseudomonadati</taxon>
        <taxon>Bacteroidota</taxon>
        <taxon>Chitinophagia</taxon>
        <taxon>Chitinophagales</taxon>
        <taxon>Chitinophagaceae</taxon>
        <taxon>Niastella</taxon>
    </lineage>
</organism>
<proteinExistence type="predicted"/>
<reference evidence="2" key="1">
    <citation type="submission" date="2016-04" db="EMBL/GenBank/DDBJ databases">
        <authorList>
            <person name="Chen L."/>
            <person name="Zhuang W."/>
            <person name="Wang G."/>
        </authorList>
    </citation>
    <scope>NUCLEOTIDE SEQUENCE [LARGE SCALE GENOMIC DNA]</scope>
    <source>
        <strain evidence="2">208</strain>
    </source>
</reference>
<evidence type="ECO:0000313" key="1">
    <source>
        <dbReference type="EMBL" id="OQP68611.1"/>
    </source>
</evidence>
<sequence length="91" mass="10342">MRFVISLYKQNNHIVANTLTPGWEFFFALTMNGGRGHFYRHPVNCNDVQVNSRSKGGPALMGSNIIKLLSECYQFNGPLLLRPVNNLFIKN</sequence>
<keyword evidence="2" id="KW-1185">Reference proteome</keyword>
<gene>
    <name evidence="1" type="ORF">A4R26_02095</name>
</gene>
<dbReference type="Proteomes" id="UP000192276">
    <property type="component" value="Unassembled WGS sequence"/>
</dbReference>
<dbReference type="STRING" id="550983.A4R26_02095"/>
<evidence type="ECO:0000313" key="2">
    <source>
        <dbReference type="Proteomes" id="UP000192276"/>
    </source>
</evidence>
<dbReference type="EMBL" id="LWBP01000001">
    <property type="protein sequence ID" value="OQP68611.1"/>
    <property type="molecule type" value="Genomic_DNA"/>
</dbReference>
<name>A0A1V9GD57_9BACT</name>
<comment type="caution">
    <text evidence="1">The sequence shown here is derived from an EMBL/GenBank/DDBJ whole genome shotgun (WGS) entry which is preliminary data.</text>
</comment>
<accession>A0A1V9GD57</accession>
<dbReference type="AlphaFoldDB" id="A0A1V9GD57"/>
<protein>
    <submittedName>
        <fullName evidence="1">Uncharacterized protein</fullName>
    </submittedName>
</protein>